<accession>A0AA96WLV6</accession>
<dbReference type="AlphaFoldDB" id="A0AA96WLV6"/>
<dbReference type="RefSeq" id="WP_316435463.1">
    <property type="nucleotide sequence ID" value="NZ_CP053586.1"/>
</dbReference>
<reference evidence="1" key="1">
    <citation type="submission" date="2020-05" db="EMBL/GenBank/DDBJ databases">
        <authorList>
            <person name="Zhu T."/>
            <person name="Keshari N."/>
            <person name="Lu X."/>
        </authorList>
    </citation>
    <scope>NUCLEOTIDE SEQUENCE</scope>
    <source>
        <strain evidence="1">NK1-12</strain>
    </source>
</reference>
<proteinExistence type="predicted"/>
<organism evidence="1">
    <name type="scientific">Leptolyngbya sp. NK1-12</name>
    <dbReference type="NCBI Taxonomy" id="2547451"/>
    <lineage>
        <taxon>Bacteria</taxon>
        <taxon>Bacillati</taxon>
        <taxon>Cyanobacteriota</taxon>
        <taxon>Cyanophyceae</taxon>
        <taxon>Leptolyngbyales</taxon>
        <taxon>Leptolyngbyaceae</taxon>
        <taxon>Leptolyngbya group</taxon>
        <taxon>Leptolyngbya</taxon>
    </lineage>
</organism>
<gene>
    <name evidence="1" type="ORF">HJG54_13270</name>
</gene>
<sequence>MSDPFPQHIIPLPQVEAEEILVAHQISFEFYEEVRFREAFEGYCQWYQQVAEQHQRELEAMRGDINLFGWIQRGWLD</sequence>
<name>A0AA96WLV6_9CYAN</name>
<evidence type="ECO:0000313" key="1">
    <source>
        <dbReference type="EMBL" id="WNZ23726.1"/>
    </source>
</evidence>
<protein>
    <submittedName>
        <fullName evidence="1">Uncharacterized protein</fullName>
    </submittedName>
</protein>
<dbReference type="EMBL" id="CP053586">
    <property type="protein sequence ID" value="WNZ23726.1"/>
    <property type="molecule type" value="Genomic_DNA"/>
</dbReference>